<reference evidence="2" key="1">
    <citation type="submission" date="2019-04" db="EMBL/GenBank/DDBJ databases">
        <title>An insight into the mialome of Ixodes scapularis.</title>
        <authorList>
            <person name="Ribeiro J.M."/>
            <person name="Mather T.N."/>
            <person name="Karim S."/>
        </authorList>
    </citation>
    <scope>NUCLEOTIDE SEQUENCE</scope>
</reference>
<evidence type="ECO:0000256" key="1">
    <source>
        <dbReference type="SAM" id="SignalP"/>
    </source>
</evidence>
<keyword evidence="1" id="KW-0732">Signal</keyword>
<feature type="signal peptide" evidence="1">
    <location>
        <begin position="1"/>
        <end position="23"/>
    </location>
</feature>
<feature type="chain" id="PRO_5020024013" evidence="1">
    <location>
        <begin position="24"/>
        <end position="112"/>
    </location>
</feature>
<sequence>MSRSVLAQSWFFALTSCVHYTSCDEDQGTGTNGVPAMDARRYVDVQRKKVFIDVVCALERSVRGRHRRNCHEVASLSSVGQRHRWIALSVCRALCCACSTGLYRKLSGTSRH</sequence>
<proteinExistence type="predicted"/>
<evidence type="ECO:0000313" key="2">
    <source>
        <dbReference type="EMBL" id="MOY34779.1"/>
    </source>
</evidence>
<dbReference type="AlphaFoldDB" id="A0A4D5RD23"/>
<dbReference type="PROSITE" id="PS51257">
    <property type="entry name" value="PROKAR_LIPOPROTEIN"/>
    <property type="match status" value="1"/>
</dbReference>
<name>A0A4D5RD23_IXOSC</name>
<accession>A0A4D5RD23</accession>
<dbReference type="EMBL" id="GHJT01000808">
    <property type="protein sequence ID" value="MOY34779.1"/>
    <property type="molecule type" value="Transcribed_RNA"/>
</dbReference>
<organism evidence="2">
    <name type="scientific">Ixodes scapularis</name>
    <name type="common">Black-legged tick</name>
    <name type="synonym">Deer tick</name>
    <dbReference type="NCBI Taxonomy" id="6945"/>
    <lineage>
        <taxon>Eukaryota</taxon>
        <taxon>Metazoa</taxon>
        <taxon>Ecdysozoa</taxon>
        <taxon>Arthropoda</taxon>
        <taxon>Chelicerata</taxon>
        <taxon>Arachnida</taxon>
        <taxon>Acari</taxon>
        <taxon>Parasitiformes</taxon>
        <taxon>Ixodida</taxon>
        <taxon>Ixodoidea</taxon>
        <taxon>Ixodidae</taxon>
        <taxon>Ixodinae</taxon>
        <taxon>Ixodes</taxon>
    </lineage>
</organism>
<protein>
    <submittedName>
        <fullName evidence="2">Putative secreted protein</fullName>
    </submittedName>
</protein>